<dbReference type="InterPro" id="IPR016181">
    <property type="entry name" value="Acyl_CoA_acyltransferase"/>
</dbReference>
<dbReference type="PANTHER" id="PTHR43441">
    <property type="entry name" value="RIBOSOMAL-PROTEIN-SERINE ACETYLTRANSFERASE"/>
    <property type="match status" value="1"/>
</dbReference>
<accession>A0A918Y172</accession>
<gene>
    <name evidence="3" type="ORF">GCM10010508_12050</name>
</gene>
<dbReference type="GO" id="GO:0005737">
    <property type="term" value="C:cytoplasm"/>
    <property type="evidence" value="ECO:0007669"/>
    <property type="project" value="TreeGrafter"/>
</dbReference>
<dbReference type="PANTHER" id="PTHR43441:SF10">
    <property type="entry name" value="ACETYLTRANSFERASE"/>
    <property type="match status" value="1"/>
</dbReference>
<protein>
    <submittedName>
        <fullName evidence="3">Acetyltransferase</fullName>
    </submittedName>
</protein>
<reference evidence="3" key="1">
    <citation type="journal article" date="2014" name="Int. J. Syst. Evol. Microbiol.">
        <title>Complete genome sequence of Corynebacterium casei LMG S-19264T (=DSM 44701T), isolated from a smear-ripened cheese.</title>
        <authorList>
            <consortium name="US DOE Joint Genome Institute (JGI-PGF)"/>
            <person name="Walter F."/>
            <person name="Albersmeier A."/>
            <person name="Kalinowski J."/>
            <person name="Ruckert C."/>
        </authorList>
    </citation>
    <scope>NUCLEOTIDE SEQUENCE</scope>
    <source>
        <strain evidence="3">JCM 4654</strain>
    </source>
</reference>
<dbReference type="Pfam" id="PF13302">
    <property type="entry name" value="Acetyltransf_3"/>
    <property type="match status" value="1"/>
</dbReference>
<evidence type="ECO:0000259" key="2">
    <source>
        <dbReference type="PROSITE" id="PS51186"/>
    </source>
</evidence>
<dbReference type="GO" id="GO:0008999">
    <property type="term" value="F:protein-N-terminal-alanine acetyltransferase activity"/>
    <property type="evidence" value="ECO:0007669"/>
    <property type="project" value="TreeGrafter"/>
</dbReference>
<dbReference type="Gene3D" id="3.40.630.30">
    <property type="match status" value="1"/>
</dbReference>
<dbReference type="EMBL" id="BMVF01000003">
    <property type="protein sequence ID" value="GHD86034.1"/>
    <property type="molecule type" value="Genomic_DNA"/>
</dbReference>
<proteinExistence type="predicted"/>
<dbReference type="Proteomes" id="UP000608955">
    <property type="component" value="Unassembled WGS sequence"/>
</dbReference>
<evidence type="ECO:0000313" key="3">
    <source>
        <dbReference type="EMBL" id="GHD86034.1"/>
    </source>
</evidence>
<dbReference type="InterPro" id="IPR051908">
    <property type="entry name" value="Ribosomal_N-acetyltransferase"/>
</dbReference>
<reference evidence="3" key="2">
    <citation type="submission" date="2020-09" db="EMBL/GenBank/DDBJ databases">
        <authorList>
            <person name="Sun Q."/>
            <person name="Ohkuma M."/>
        </authorList>
    </citation>
    <scope>NUCLEOTIDE SEQUENCE</scope>
    <source>
        <strain evidence="3">JCM 4654</strain>
    </source>
</reference>
<organism evidence="3 4">
    <name type="scientific">Streptomyces naganishii JCM 4654</name>
    <dbReference type="NCBI Taxonomy" id="1306179"/>
    <lineage>
        <taxon>Bacteria</taxon>
        <taxon>Bacillati</taxon>
        <taxon>Actinomycetota</taxon>
        <taxon>Actinomycetes</taxon>
        <taxon>Kitasatosporales</taxon>
        <taxon>Streptomycetaceae</taxon>
        <taxon>Streptomyces</taxon>
    </lineage>
</organism>
<feature type="domain" description="N-acetyltransferase" evidence="2">
    <location>
        <begin position="21"/>
        <end position="188"/>
    </location>
</feature>
<comment type="caution">
    <text evidence="3">The sequence shown here is derived from an EMBL/GenBank/DDBJ whole genome shotgun (WGS) entry which is preliminary data.</text>
</comment>
<name>A0A918Y172_9ACTN</name>
<dbReference type="AlphaFoldDB" id="A0A918Y172"/>
<dbReference type="PROSITE" id="PS51186">
    <property type="entry name" value="GNAT"/>
    <property type="match status" value="1"/>
</dbReference>
<dbReference type="SUPFAM" id="SSF55729">
    <property type="entry name" value="Acyl-CoA N-acyltransferases (Nat)"/>
    <property type="match status" value="1"/>
</dbReference>
<sequence length="192" mass="20829">MTANEIAGRLRAEATASAPALLLRRWEDADAAALAEAYRDESLRRWTSHAIGDEESALRWIREQGRRWEAGDRFSFAVLETGAQEKPVGHVVLKGLVAGSGRAEVGYWTAAHARGRRVASRALEALTGWAFATFAGQGLHRLELLHQADNEASCRVARACGYERAGTLPAAPPAHPLQGHLHLRSRVSPVGP</sequence>
<evidence type="ECO:0000313" key="4">
    <source>
        <dbReference type="Proteomes" id="UP000608955"/>
    </source>
</evidence>
<keyword evidence="4" id="KW-1185">Reference proteome</keyword>
<dbReference type="GO" id="GO:1990189">
    <property type="term" value="F:protein N-terminal-serine acetyltransferase activity"/>
    <property type="evidence" value="ECO:0007669"/>
    <property type="project" value="TreeGrafter"/>
</dbReference>
<dbReference type="RefSeq" id="WP_190176671.1">
    <property type="nucleotide sequence ID" value="NZ_BMVF01000003.1"/>
</dbReference>
<dbReference type="InterPro" id="IPR000182">
    <property type="entry name" value="GNAT_dom"/>
</dbReference>
<evidence type="ECO:0000256" key="1">
    <source>
        <dbReference type="SAM" id="MobiDB-lite"/>
    </source>
</evidence>
<feature type="region of interest" description="Disordered" evidence="1">
    <location>
        <begin position="171"/>
        <end position="192"/>
    </location>
</feature>